<organism evidence="1 2">
    <name type="scientific">Halotalea alkalilenta</name>
    <dbReference type="NCBI Taxonomy" id="376489"/>
    <lineage>
        <taxon>Bacteria</taxon>
        <taxon>Pseudomonadati</taxon>
        <taxon>Pseudomonadota</taxon>
        <taxon>Gammaproteobacteria</taxon>
        <taxon>Oceanospirillales</taxon>
        <taxon>Halomonadaceae</taxon>
        <taxon>Halotalea</taxon>
    </lineage>
</organism>
<proteinExistence type="predicted"/>
<evidence type="ECO:0000313" key="2">
    <source>
        <dbReference type="Proteomes" id="UP000077875"/>
    </source>
</evidence>
<gene>
    <name evidence="1" type="ORF">A5892_00625</name>
</gene>
<dbReference type="KEGG" id="haa:A5892_00625"/>
<protein>
    <submittedName>
        <fullName evidence="1">Uncharacterized protein</fullName>
    </submittedName>
</protein>
<name>A0A172YAA0_9GAMM</name>
<accession>A0A172YAA0</accession>
<sequence length="144" mass="15997">MPTIDRRRWERPNAEPKLSHANALLMLRRYAASAELLAHERLADGLANGAWRLEWRMGDGHHCAVLRISIMLRSTMRRDCSPGWMDAAMPPRRCISSQPGMTSHPGCCCLGVQACLSALGYAVPDRPSVHWPNRSPSISPGVSR</sequence>
<dbReference type="STRING" id="376489.A5892_00625"/>
<dbReference type="EMBL" id="CP015243">
    <property type="protein sequence ID" value="ANF56149.1"/>
    <property type="molecule type" value="Genomic_DNA"/>
</dbReference>
<reference evidence="1 2" key="1">
    <citation type="submission" date="2016-04" db="EMBL/GenBank/DDBJ databases">
        <title>Complete Genome Sequence of Halotalea alkalilenta IHB B 13600.</title>
        <authorList>
            <person name="Swarnkar M.K."/>
            <person name="Sharma A."/>
            <person name="Kaushal K."/>
            <person name="Soni R."/>
            <person name="Rana S."/>
            <person name="Singh A.K."/>
            <person name="Gulati A."/>
        </authorList>
    </citation>
    <scope>NUCLEOTIDE SEQUENCE [LARGE SCALE GENOMIC DNA]</scope>
    <source>
        <strain evidence="1 2">IHB B 13600</strain>
    </source>
</reference>
<evidence type="ECO:0000313" key="1">
    <source>
        <dbReference type="EMBL" id="ANF56149.1"/>
    </source>
</evidence>
<dbReference type="AlphaFoldDB" id="A0A172YAA0"/>
<keyword evidence="2" id="KW-1185">Reference proteome</keyword>
<dbReference type="Proteomes" id="UP000077875">
    <property type="component" value="Chromosome"/>
</dbReference>